<reference evidence="4 5" key="1">
    <citation type="submission" date="2019-10" db="EMBL/GenBank/DDBJ databases">
        <title>Prolixibacter strains distinguished by the presence of nitrate reductase genes were adept at nitrate-dependent anaerobic corrosion of metallic iron and carbon steel.</title>
        <authorList>
            <person name="Iino T."/>
            <person name="Shono N."/>
            <person name="Ito K."/>
            <person name="Nakamura R."/>
            <person name="Sueoka K."/>
            <person name="Harayama S."/>
            <person name="Ohkuma M."/>
        </authorList>
    </citation>
    <scope>NUCLEOTIDE SEQUENCE [LARGE SCALE GENOMIC DNA]</scope>
    <source>
        <strain evidence="4 5">JCM 13498</strain>
    </source>
</reference>
<comment type="caution">
    <text evidence="4">The sequence shown here is derived from an EMBL/GenBank/DDBJ whole genome shotgun (WGS) entry which is preliminary data.</text>
</comment>
<evidence type="ECO:0000313" key="5">
    <source>
        <dbReference type="Proteomes" id="UP000391834"/>
    </source>
</evidence>
<dbReference type="Gene3D" id="2.70.70.10">
    <property type="entry name" value="Glucose Permease (Domain IIA)"/>
    <property type="match status" value="1"/>
</dbReference>
<dbReference type="InterPro" id="IPR016047">
    <property type="entry name" value="M23ase_b-sheet_dom"/>
</dbReference>
<keyword evidence="2" id="KW-1133">Transmembrane helix</keyword>
<dbReference type="InterPro" id="IPR011055">
    <property type="entry name" value="Dup_hybrid_motif"/>
</dbReference>
<gene>
    <name evidence="4" type="ORF">PbJCM13498_18210</name>
</gene>
<evidence type="ECO:0000259" key="3">
    <source>
        <dbReference type="Pfam" id="PF01551"/>
    </source>
</evidence>
<dbReference type="GO" id="GO:0004222">
    <property type="term" value="F:metalloendopeptidase activity"/>
    <property type="evidence" value="ECO:0007669"/>
    <property type="project" value="TreeGrafter"/>
</dbReference>
<keyword evidence="5" id="KW-1185">Reference proteome</keyword>
<dbReference type="PANTHER" id="PTHR21666:SF289">
    <property type="entry name" value="L-ALA--D-GLU ENDOPEPTIDASE"/>
    <property type="match status" value="1"/>
</dbReference>
<evidence type="ECO:0000256" key="1">
    <source>
        <dbReference type="ARBA" id="ARBA00022729"/>
    </source>
</evidence>
<dbReference type="PANTHER" id="PTHR21666">
    <property type="entry name" value="PEPTIDASE-RELATED"/>
    <property type="match status" value="1"/>
</dbReference>
<accession>A0A5M4AZ18</accession>
<name>A0A5M4AZ18_9BACT</name>
<proteinExistence type="predicted"/>
<sequence>MITENQKKRLRYKMKNPLRMVIFNDQNLHTLGQFRFTPQSLFMLVASAVIVLIVGVILLIAFTPLREYIPGYPTGEMRQTIVENALMVDSLESELAVRDRYFRDIRMLLDGQTPPDETTSPDTIVRLDQIHFKKYNHDSLFQEQLSREQFNLSLNNNAPAHTRGISELLFFPPVNNGVITNHFDAASGHFGVDVVAKKNTRISSVLDGAVVFTGWTMQTGYVIEIQHEHNLVTFYKHNSELLKKAGDKVKAGEAIAIMGNTGMETTGPHLHFEMWQSGVPLNPEDYINF</sequence>
<evidence type="ECO:0000313" key="4">
    <source>
        <dbReference type="EMBL" id="GET32958.1"/>
    </source>
</evidence>
<dbReference type="Pfam" id="PF01551">
    <property type="entry name" value="Peptidase_M23"/>
    <property type="match status" value="1"/>
</dbReference>
<keyword evidence="2" id="KW-0812">Transmembrane</keyword>
<dbReference type="AlphaFoldDB" id="A0A5M4AZ18"/>
<feature type="transmembrane region" description="Helical" evidence="2">
    <location>
        <begin position="41"/>
        <end position="62"/>
    </location>
</feature>
<feature type="domain" description="M23ase beta-sheet core" evidence="3">
    <location>
        <begin position="188"/>
        <end position="283"/>
    </location>
</feature>
<dbReference type="CDD" id="cd12797">
    <property type="entry name" value="M23_peptidase"/>
    <property type="match status" value="1"/>
</dbReference>
<dbReference type="EMBL" id="BLAX01000001">
    <property type="protein sequence ID" value="GET32958.1"/>
    <property type="molecule type" value="Genomic_DNA"/>
</dbReference>
<organism evidence="4 5">
    <name type="scientific">Prolixibacter bellariivorans</name>
    <dbReference type="NCBI Taxonomy" id="314319"/>
    <lineage>
        <taxon>Bacteria</taxon>
        <taxon>Pseudomonadati</taxon>
        <taxon>Bacteroidota</taxon>
        <taxon>Bacteroidia</taxon>
        <taxon>Marinilabiliales</taxon>
        <taxon>Prolixibacteraceae</taxon>
        <taxon>Prolixibacter</taxon>
    </lineage>
</organism>
<dbReference type="Proteomes" id="UP000391834">
    <property type="component" value="Unassembled WGS sequence"/>
</dbReference>
<evidence type="ECO:0000256" key="2">
    <source>
        <dbReference type="SAM" id="Phobius"/>
    </source>
</evidence>
<keyword evidence="1" id="KW-0732">Signal</keyword>
<dbReference type="SUPFAM" id="SSF51261">
    <property type="entry name" value="Duplicated hybrid motif"/>
    <property type="match status" value="1"/>
</dbReference>
<keyword evidence="2" id="KW-0472">Membrane</keyword>
<protein>
    <submittedName>
        <fullName evidence="4">Peptidase M23</fullName>
    </submittedName>
</protein>
<dbReference type="InterPro" id="IPR050570">
    <property type="entry name" value="Cell_wall_metabolism_enzyme"/>
</dbReference>